<accession>A0A4S4DHM0</accession>
<organism evidence="1 2">
    <name type="scientific">Camellia sinensis var. sinensis</name>
    <name type="common">China tea</name>
    <dbReference type="NCBI Taxonomy" id="542762"/>
    <lineage>
        <taxon>Eukaryota</taxon>
        <taxon>Viridiplantae</taxon>
        <taxon>Streptophyta</taxon>
        <taxon>Embryophyta</taxon>
        <taxon>Tracheophyta</taxon>
        <taxon>Spermatophyta</taxon>
        <taxon>Magnoliopsida</taxon>
        <taxon>eudicotyledons</taxon>
        <taxon>Gunneridae</taxon>
        <taxon>Pentapetalae</taxon>
        <taxon>asterids</taxon>
        <taxon>Ericales</taxon>
        <taxon>Theaceae</taxon>
        <taxon>Camellia</taxon>
    </lineage>
</organism>
<dbReference type="Gene3D" id="1.10.510.10">
    <property type="entry name" value="Transferase(Phosphotransferase) domain 1"/>
    <property type="match status" value="1"/>
</dbReference>
<dbReference type="PANTHER" id="PTHR48055">
    <property type="entry name" value="LEUCINE-RICH REPEAT RECEPTOR PROTEIN KINASE EMS1"/>
    <property type="match status" value="1"/>
</dbReference>
<dbReference type="AlphaFoldDB" id="A0A4S4DHM0"/>
<name>A0A4S4DHM0_CAMSN</name>
<protein>
    <recommendedName>
        <fullName evidence="3">Serine-threonine/tyrosine-protein kinase catalytic domain-containing protein</fullName>
    </recommendedName>
</protein>
<evidence type="ECO:0008006" key="3">
    <source>
        <dbReference type="Google" id="ProtNLM"/>
    </source>
</evidence>
<sequence length="116" mass="13644">MGDMASTVGDVYSFGILLLEMFIGKRPTDNMFNFIKNTLPDRVMEIVDPCILLEHNTRRRIKTAWFPFYELGLHVQWNRQEIEWKWSVISEMHKIKTTYMNEGLNQDKEVGRGCAT</sequence>
<dbReference type="InterPro" id="IPR051564">
    <property type="entry name" value="LRR_receptor-like_kinase"/>
</dbReference>
<dbReference type="InterPro" id="IPR011009">
    <property type="entry name" value="Kinase-like_dom_sf"/>
</dbReference>
<dbReference type="EMBL" id="SDRB02011427">
    <property type="protein sequence ID" value="THG01376.1"/>
    <property type="molecule type" value="Genomic_DNA"/>
</dbReference>
<evidence type="ECO:0000313" key="2">
    <source>
        <dbReference type="Proteomes" id="UP000306102"/>
    </source>
</evidence>
<reference evidence="1 2" key="1">
    <citation type="journal article" date="2018" name="Proc. Natl. Acad. Sci. U.S.A.">
        <title>Draft genome sequence of Camellia sinensis var. sinensis provides insights into the evolution of the tea genome and tea quality.</title>
        <authorList>
            <person name="Wei C."/>
            <person name="Yang H."/>
            <person name="Wang S."/>
            <person name="Zhao J."/>
            <person name="Liu C."/>
            <person name="Gao L."/>
            <person name="Xia E."/>
            <person name="Lu Y."/>
            <person name="Tai Y."/>
            <person name="She G."/>
            <person name="Sun J."/>
            <person name="Cao H."/>
            <person name="Tong W."/>
            <person name="Gao Q."/>
            <person name="Li Y."/>
            <person name="Deng W."/>
            <person name="Jiang X."/>
            <person name="Wang W."/>
            <person name="Chen Q."/>
            <person name="Zhang S."/>
            <person name="Li H."/>
            <person name="Wu J."/>
            <person name="Wang P."/>
            <person name="Li P."/>
            <person name="Shi C."/>
            <person name="Zheng F."/>
            <person name="Jian J."/>
            <person name="Huang B."/>
            <person name="Shan D."/>
            <person name="Shi M."/>
            <person name="Fang C."/>
            <person name="Yue Y."/>
            <person name="Li F."/>
            <person name="Li D."/>
            <person name="Wei S."/>
            <person name="Han B."/>
            <person name="Jiang C."/>
            <person name="Yin Y."/>
            <person name="Xia T."/>
            <person name="Zhang Z."/>
            <person name="Bennetzen J.L."/>
            <person name="Zhao S."/>
            <person name="Wan X."/>
        </authorList>
    </citation>
    <scope>NUCLEOTIDE SEQUENCE [LARGE SCALE GENOMIC DNA]</scope>
    <source>
        <strain evidence="2">cv. Shuchazao</strain>
        <tissue evidence="1">Leaf</tissue>
    </source>
</reference>
<dbReference type="GO" id="GO:0016020">
    <property type="term" value="C:membrane"/>
    <property type="evidence" value="ECO:0007669"/>
    <property type="project" value="TreeGrafter"/>
</dbReference>
<gene>
    <name evidence="1" type="ORF">TEA_006327</name>
</gene>
<dbReference type="Proteomes" id="UP000306102">
    <property type="component" value="Unassembled WGS sequence"/>
</dbReference>
<evidence type="ECO:0000313" key="1">
    <source>
        <dbReference type="EMBL" id="THG01376.1"/>
    </source>
</evidence>
<dbReference type="SUPFAM" id="SSF56112">
    <property type="entry name" value="Protein kinase-like (PK-like)"/>
    <property type="match status" value="1"/>
</dbReference>
<dbReference type="PANTHER" id="PTHR48055:SF55">
    <property type="entry name" value="PROTEIN KINASE DOMAIN-CONTAINING PROTEIN"/>
    <property type="match status" value="1"/>
</dbReference>
<proteinExistence type="predicted"/>
<comment type="caution">
    <text evidence="1">The sequence shown here is derived from an EMBL/GenBank/DDBJ whole genome shotgun (WGS) entry which is preliminary data.</text>
</comment>
<keyword evidence="2" id="KW-1185">Reference proteome</keyword>